<reference evidence="1 2" key="1">
    <citation type="submission" date="2019-03" db="EMBL/GenBank/DDBJ databases">
        <title>Genomic Encyclopedia of Type Strains, Phase IV (KMG-IV): sequencing the most valuable type-strain genomes for metagenomic binning, comparative biology and taxonomic classification.</title>
        <authorList>
            <person name="Goeker M."/>
        </authorList>
    </citation>
    <scope>NUCLEOTIDE SEQUENCE [LARGE SCALE GENOMIC DNA]</scope>
    <source>
        <strain evidence="1 2">DSM 45361</strain>
    </source>
</reference>
<organism evidence="1 2">
    <name type="scientific">Labedaea rhizosphaerae</name>
    <dbReference type="NCBI Taxonomy" id="598644"/>
    <lineage>
        <taxon>Bacteria</taxon>
        <taxon>Bacillati</taxon>
        <taxon>Actinomycetota</taxon>
        <taxon>Actinomycetes</taxon>
        <taxon>Pseudonocardiales</taxon>
        <taxon>Pseudonocardiaceae</taxon>
        <taxon>Labedaea</taxon>
    </lineage>
</organism>
<dbReference type="EMBL" id="SNXZ01000008">
    <property type="protein sequence ID" value="TDP91920.1"/>
    <property type="molecule type" value="Genomic_DNA"/>
</dbReference>
<dbReference type="AlphaFoldDB" id="A0A4R6RXW9"/>
<comment type="caution">
    <text evidence="1">The sequence shown here is derived from an EMBL/GenBank/DDBJ whole genome shotgun (WGS) entry which is preliminary data.</text>
</comment>
<dbReference type="RefSeq" id="WP_133853492.1">
    <property type="nucleotide sequence ID" value="NZ_SNXZ01000008.1"/>
</dbReference>
<dbReference type="Proteomes" id="UP000295444">
    <property type="component" value="Unassembled WGS sequence"/>
</dbReference>
<name>A0A4R6RXW9_LABRH</name>
<keyword evidence="2" id="KW-1185">Reference proteome</keyword>
<sequence>MPEDREPRWDEETQRYLHWDAVIGRWVPLPDPPVVPEQYWDEERQRYVTVEAPPRNPYAR</sequence>
<protein>
    <submittedName>
        <fullName evidence="1">Uncharacterized protein</fullName>
    </submittedName>
</protein>
<evidence type="ECO:0000313" key="1">
    <source>
        <dbReference type="EMBL" id="TDP91920.1"/>
    </source>
</evidence>
<proteinExistence type="predicted"/>
<evidence type="ECO:0000313" key="2">
    <source>
        <dbReference type="Proteomes" id="UP000295444"/>
    </source>
</evidence>
<gene>
    <name evidence="1" type="ORF">EV186_108131</name>
</gene>
<accession>A0A4R6RXW9</accession>